<evidence type="ECO:0000256" key="1">
    <source>
        <dbReference type="SAM" id="Phobius"/>
    </source>
</evidence>
<keyword evidence="1" id="KW-0472">Membrane</keyword>
<dbReference type="EMBL" id="HBHX01009154">
    <property type="protein sequence ID" value="CAE0104425.1"/>
    <property type="molecule type" value="Transcribed_RNA"/>
</dbReference>
<feature type="transmembrane region" description="Helical" evidence="1">
    <location>
        <begin position="176"/>
        <end position="197"/>
    </location>
</feature>
<organism evidence="2">
    <name type="scientific">Haptolina ericina</name>
    <dbReference type="NCBI Taxonomy" id="156174"/>
    <lineage>
        <taxon>Eukaryota</taxon>
        <taxon>Haptista</taxon>
        <taxon>Haptophyta</taxon>
        <taxon>Prymnesiophyceae</taxon>
        <taxon>Prymnesiales</taxon>
        <taxon>Prymnesiaceae</taxon>
        <taxon>Haptolina</taxon>
    </lineage>
</organism>
<dbReference type="AlphaFoldDB" id="A0A7S3AHT1"/>
<protein>
    <submittedName>
        <fullName evidence="2">Uncharacterized protein</fullName>
    </submittedName>
</protein>
<reference evidence="2" key="1">
    <citation type="submission" date="2021-01" db="EMBL/GenBank/DDBJ databases">
        <authorList>
            <person name="Corre E."/>
            <person name="Pelletier E."/>
            <person name="Niang G."/>
            <person name="Scheremetjew M."/>
            <person name="Finn R."/>
            <person name="Kale V."/>
            <person name="Holt S."/>
            <person name="Cochrane G."/>
            <person name="Meng A."/>
            <person name="Brown T."/>
            <person name="Cohen L."/>
        </authorList>
    </citation>
    <scope>NUCLEOTIDE SEQUENCE</scope>
    <source>
        <strain evidence="2">CCMP281</strain>
    </source>
</reference>
<evidence type="ECO:0000313" key="2">
    <source>
        <dbReference type="EMBL" id="CAE0104425.1"/>
    </source>
</evidence>
<accession>A0A7S3AHT1</accession>
<proteinExistence type="predicted"/>
<name>A0A7S3AHT1_9EUKA</name>
<keyword evidence="1" id="KW-1133">Transmembrane helix</keyword>
<keyword evidence="1" id="KW-0812">Transmembrane</keyword>
<sequence>MLTILTRAPLVCCHPLRCLCCCVNKMTLKRWFPSLLPLKERQRIEELQEQIDELGDELGEVAGQERAANRKWSCFDWVYFSVLALPQLSLLILSTPVGQALIDHSLRVVSSKVPSLAPFTALAQATLWLMTKLSNLINLTIIEVVGKKTQRCQDASVLGVVRWQDCSEWMGFWRPLLPYTLFLFAAVGCYFTLRCTANRISTRRENRRFNKALRERLFQLPGGRALSRKFML</sequence>
<gene>
    <name evidence="2" type="ORF">HERI1096_LOCUS5083</name>
</gene>